<evidence type="ECO:0000256" key="1">
    <source>
        <dbReference type="SAM" id="MobiDB-lite"/>
    </source>
</evidence>
<feature type="region of interest" description="Disordered" evidence="1">
    <location>
        <begin position="93"/>
        <end position="139"/>
    </location>
</feature>
<dbReference type="AlphaFoldDB" id="A0AAD5I554"/>
<reference evidence="2" key="2">
    <citation type="submission" date="2023-02" db="EMBL/GenBank/DDBJ databases">
        <authorList>
            <person name="Swenson N.G."/>
            <person name="Wegrzyn J.L."/>
            <person name="Mcevoy S.L."/>
        </authorList>
    </citation>
    <scope>NUCLEOTIDE SEQUENCE</scope>
    <source>
        <strain evidence="2">91603</strain>
        <tissue evidence="2">Leaf</tissue>
    </source>
</reference>
<name>A0AAD5I554_ACENE</name>
<evidence type="ECO:0000313" key="3">
    <source>
        <dbReference type="Proteomes" id="UP001064489"/>
    </source>
</evidence>
<evidence type="ECO:0000313" key="2">
    <source>
        <dbReference type="EMBL" id="KAI9153120.1"/>
    </source>
</evidence>
<reference evidence="2" key="1">
    <citation type="journal article" date="2022" name="Plant J.">
        <title>Strategies of tolerance reflected in two North American maple genomes.</title>
        <authorList>
            <person name="McEvoy S.L."/>
            <person name="Sezen U.U."/>
            <person name="Trouern-Trend A."/>
            <person name="McMahon S.M."/>
            <person name="Schaberg P.G."/>
            <person name="Yang J."/>
            <person name="Wegrzyn J.L."/>
            <person name="Swenson N.G."/>
        </authorList>
    </citation>
    <scope>NUCLEOTIDE SEQUENCE</scope>
    <source>
        <strain evidence="2">91603</strain>
    </source>
</reference>
<comment type="caution">
    <text evidence="2">The sequence shown here is derived from an EMBL/GenBank/DDBJ whole genome shotgun (WGS) entry which is preliminary data.</text>
</comment>
<dbReference type="EMBL" id="JAJSOW010000108">
    <property type="protein sequence ID" value="KAI9153120.1"/>
    <property type="molecule type" value="Genomic_DNA"/>
</dbReference>
<organism evidence="2 3">
    <name type="scientific">Acer negundo</name>
    <name type="common">Box elder</name>
    <dbReference type="NCBI Taxonomy" id="4023"/>
    <lineage>
        <taxon>Eukaryota</taxon>
        <taxon>Viridiplantae</taxon>
        <taxon>Streptophyta</taxon>
        <taxon>Embryophyta</taxon>
        <taxon>Tracheophyta</taxon>
        <taxon>Spermatophyta</taxon>
        <taxon>Magnoliopsida</taxon>
        <taxon>eudicotyledons</taxon>
        <taxon>Gunneridae</taxon>
        <taxon>Pentapetalae</taxon>
        <taxon>rosids</taxon>
        <taxon>malvids</taxon>
        <taxon>Sapindales</taxon>
        <taxon>Sapindaceae</taxon>
        <taxon>Hippocastanoideae</taxon>
        <taxon>Acereae</taxon>
        <taxon>Acer</taxon>
    </lineage>
</organism>
<sequence>MHRRGKFGLEIRPYMMWQRLMQVVARYVNLALGSHIDLMEFDDPEDNNQCKLERDFEKLTSGSRIDLWNNGSSDIPTTTVDSPVSVQPILDDDTFHFSSSQNSPLPVLEPPSGHNDLSSSSTIYNAFNPPDSMATTRFP</sequence>
<gene>
    <name evidence="2" type="ORF">LWI28_006157</name>
</gene>
<dbReference type="Proteomes" id="UP001064489">
    <property type="component" value="Chromosome 11"/>
</dbReference>
<accession>A0AAD5I554</accession>
<keyword evidence="3" id="KW-1185">Reference proteome</keyword>
<protein>
    <submittedName>
        <fullName evidence="2">Uncharacterized protein</fullName>
    </submittedName>
</protein>
<feature type="compositionally biased region" description="Polar residues" evidence="1">
    <location>
        <begin position="115"/>
        <end position="125"/>
    </location>
</feature>
<proteinExistence type="predicted"/>